<dbReference type="SUPFAM" id="SSF52266">
    <property type="entry name" value="SGNH hydrolase"/>
    <property type="match status" value="1"/>
</dbReference>
<dbReference type="STRING" id="1379910.TH63_18325"/>
<dbReference type="GO" id="GO:0016788">
    <property type="term" value="F:hydrolase activity, acting on ester bonds"/>
    <property type="evidence" value="ECO:0007669"/>
    <property type="project" value="InterPro"/>
</dbReference>
<dbReference type="AlphaFoldDB" id="A0A0H4VMN8"/>
<dbReference type="PROSITE" id="PS51257">
    <property type="entry name" value="PROKAR_LIPOPROTEIN"/>
    <property type="match status" value="1"/>
</dbReference>
<dbReference type="PATRIC" id="fig|1379910.4.peg.3993"/>
<dbReference type="Gene3D" id="3.40.50.1110">
    <property type="entry name" value="SGNH hydrolase"/>
    <property type="match status" value="2"/>
</dbReference>
<sequence length="479" mass="50995">MRNILHRLGTVALLSSAFLFAGCEPEFEDDVVLSKGSLDLSKYVAVGNSLTAGYQDNGLYLEGQVYSYPNILANQFGYVGGGAFIQPLFQPGQENGAGYIRLGGFSASGAPMLVPVTNNLAIRKDVAPLPGGPRLTKFSGAVNNWGVPGISILASATPLYGGVNPYFERLLPDAEVGQKSYIEKVVATQPTFFSVWLGNNDVLGYATAGGVEDPANPFGGITAPAQFSAIYSQLVAGLSRNKTAKGIVATIPDVRAVPFFTTVGPTFKAGLPAAVTAVVALTKSGASRKVIPRNDIRSGTTGTTLFTLTSTAYLGLLGQPTGRYWRDQARAKFPTDAAARDQEIRRYLQTYQLDTTKMFGLSGENPLPSALVLDADEQADIQAATTAYNNTIKAVAQANDLAVFDAFEFFNSIQTPFSMNGVSYSPAYITGNLFSLDGVHPTPRGYAVIANEMIKAINTKYNTSIPTIDITQFRSVLIP</sequence>
<dbReference type="KEGG" id="ruf:TH63_18325"/>
<reference evidence="2 3" key="1">
    <citation type="submission" date="2015-01" db="EMBL/GenBank/DDBJ databases">
        <title>Rufibacter sp./DG31D/ whole genome sequencing.</title>
        <authorList>
            <person name="Kim M.K."/>
            <person name="Srinivasan S."/>
            <person name="Lee J.-J."/>
        </authorList>
    </citation>
    <scope>NUCLEOTIDE SEQUENCE [LARGE SCALE GENOMIC DNA]</scope>
    <source>
        <strain evidence="2 3">DG31D</strain>
    </source>
</reference>
<name>A0A0H4VMN8_9BACT</name>
<dbReference type="Pfam" id="PF00657">
    <property type="entry name" value="Lipase_GDSL"/>
    <property type="match status" value="1"/>
</dbReference>
<dbReference type="RefSeq" id="WP_048922226.1">
    <property type="nucleotide sequence ID" value="NZ_CP010777.1"/>
</dbReference>
<gene>
    <name evidence="2" type="ORF">TH63_18325</name>
</gene>
<keyword evidence="3" id="KW-1185">Reference proteome</keyword>
<evidence type="ECO:0000256" key="1">
    <source>
        <dbReference type="SAM" id="SignalP"/>
    </source>
</evidence>
<dbReference type="InterPro" id="IPR001087">
    <property type="entry name" value="GDSL"/>
</dbReference>
<evidence type="ECO:0000313" key="2">
    <source>
        <dbReference type="EMBL" id="AKQ47155.1"/>
    </source>
</evidence>
<proteinExistence type="predicted"/>
<organism evidence="2 3">
    <name type="scientific">Rufibacter radiotolerans</name>
    <dbReference type="NCBI Taxonomy" id="1379910"/>
    <lineage>
        <taxon>Bacteria</taxon>
        <taxon>Pseudomonadati</taxon>
        <taxon>Bacteroidota</taxon>
        <taxon>Cytophagia</taxon>
        <taxon>Cytophagales</taxon>
        <taxon>Hymenobacteraceae</taxon>
        <taxon>Rufibacter</taxon>
    </lineage>
</organism>
<evidence type="ECO:0008006" key="4">
    <source>
        <dbReference type="Google" id="ProtNLM"/>
    </source>
</evidence>
<feature type="signal peptide" evidence="1">
    <location>
        <begin position="1"/>
        <end position="21"/>
    </location>
</feature>
<accession>A0A0H4VMN8</accession>
<evidence type="ECO:0000313" key="3">
    <source>
        <dbReference type="Proteomes" id="UP000036458"/>
    </source>
</evidence>
<dbReference type="InterPro" id="IPR036514">
    <property type="entry name" value="SGNH_hydro_sf"/>
</dbReference>
<dbReference type="EMBL" id="CP010777">
    <property type="protein sequence ID" value="AKQ47155.1"/>
    <property type="molecule type" value="Genomic_DNA"/>
</dbReference>
<keyword evidence="1" id="KW-0732">Signal</keyword>
<protein>
    <recommendedName>
        <fullName evidence="4">GDSL-like Lipase/Acylhydrolase</fullName>
    </recommendedName>
</protein>
<feature type="chain" id="PRO_5005211989" description="GDSL-like Lipase/Acylhydrolase" evidence="1">
    <location>
        <begin position="22"/>
        <end position="479"/>
    </location>
</feature>
<dbReference type="OrthoDB" id="9764164at2"/>
<dbReference type="Proteomes" id="UP000036458">
    <property type="component" value="Chromosome"/>
</dbReference>